<sequence length="1065" mass="125632">METRAITCDIKGCGCKPIWNQIGMDGTRRFCIWHCDLKRKKNQCEELQNCMVDMFAITEEDVQFIEKAQEVFEQVFTQKKEREKDKLNLKYYNLLNRYLKRIFKSLLRKCRKWREFNLRWDKEVMPTMEHQSDKLLISGVEKESINEKDSYFDSYYLLRYCDPKMLFELLSVSNDNIGIFSLGENPILTEETKEGIRLSTCEEIRSCIFKSYYLIERIYSKKELFQSLNLSKENNDLSDIDIFNRNANASEIGSTFKSLDSIKENEILESYGLEKIKIHQSKEFLLDNKRNPRNLTDVNIEAASCQHYAKCDKESFYYLPELGIQLCFKHNFHISYMLCTEYIPLFKLDLRQTLEIFHLLQNEVFKDPYCRDSELSSKLEDLIMKPNLLEHPFPHEHFIVLQNEILMNLTQCYEPSSKVRDFYNFEKILLDPIQNLCGLDIKKQANYWIPTSNYYESNPNFIKNMLKIEILEDIMENKLPKYLRKKQVDSEIEEIIECLRKDDIHKELESNIENIEFKIDIISPQKDKNDCFTDIAPNMQMRINCQNKSKKACTKKYSDIYEEPFEPSFGPSDFITKEKVQEKTNSRKISPEKDLAQEPKRDFQQGENNYDNIKDHSLSKVPFGKNDKDFNNGFLYSDGSDSEIGTYSEILRSINEYENLNHSSLGSESIKFSESNAKEECKAQNLEYSKANHLKYSEEIDSIENNTERDIKDLIGEAVQAVYTQRKRCSIEFDYGSLSEYFINKELYKRKLCDPNDPLLSRYDLSEFEEFREFASNTRWEDQISISSQDKIMAKLDTGENIENLSLIKTRLCEFETLELEITEEKCDTVRNFLTSYFPENCQCFKLSTTSLNNQIKFYFKALIELNFRVTEKLDILDWKLSQRQMMTVFQEFKHIRALKFQDCIFDLKSVPKFRSSLEGSKVKTIELKENEYGENGYKVNHLIEGLSQSNGFLQNLDTIRIYGEVNTEETKKILKEYADTVQLDINLTNYCSGIEYSISDPESIATSSTYFDFSIIDIEQKEHIEQMEHIEKIEHNDLISICHYSECYRRCCIDSDLNNSFCTV</sequence>
<accession>A0AAD1XPS7</accession>
<keyword evidence="3" id="KW-1185">Reference proteome</keyword>
<name>A0AAD1XPS7_EUPCR</name>
<reference evidence="2" key="1">
    <citation type="submission" date="2023-07" db="EMBL/GenBank/DDBJ databases">
        <authorList>
            <consortium name="AG Swart"/>
            <person name="Singh M."/>
            <person name="Singh A."/>
            <person name="Seah K."/>
            <person name="Emmerich C."/>
        </authorList>
    </citation>
    <scope>NUCLEOTIDE SEQUENCE</scope>
    <source>
        <strain evidence="2">DP1</strain>
    </source>
</reference>
<evidence type="ECO:0000313" key="2">
    <source>
        <dbReference type="EMBL" id="CAI2376315.1"/>
    </source>
</evidence>
<evidence type="ECO:0000313" key="3">
    <source>
        <dbReference type="Proteomes" id="UP001295684"/>
    </source>
</evidence>
<comment type="caution">
    <text evidence="2">The sequence shown here is derived from an EMBL/GenBank/DDBJ whole genome shotgun (WGS) entry which is preliminary data.</text>
</comment>
<evidence type="ECO:0000256" key="1">
    <source>
        <dbReference type="SAM" id="MobiDB-lite"/>
    </source>
</evidence>
<feature type="compositionally biased region" description="Basic and acidic residues" evidence="1">
    <location>
        <begin position="580"/>
        <end position="604"/>
    </location>
</feature>
<gene>
    <name evidence="2" type="ORF">ECRASSUSDP1_LOCUS17684</name>
</gene>
<dbReference type="Proteomes" id="UP001295684">
    <property type="component" value="Unassembled WGS sequence"/>
</dbReference>
<proteinExistence type="predicted"/>
<organism evidence="2 3">
    <name type="scientific">Euplotes crassus</name>
    <dbReference type="NCBI Taxonomy" id="5936"/>
    <lineage>
        <taxon>Eukaryota</taxon>
        <taxon>Sar</taxon>
        <taxon>Alveolata</taxon>
        <taxon>Ciliophora</taxon>
        <taxon>Intramacronucleata</taxon>
        <taxon>Spirotrichea</taxon>
        <taxon>Hypotrichia</taxon>
        <taxon>Euplotida</taxon>
        <taxon>Euplotidae</taxon>
        <taxon>Moneuplotes</taxon>
    </lineage>
</organism>
<dbReference type="AlphaFoldDB" id="A0AAD1XPS7"/>
<feature type="region of interest" description="Disordered" evidence="1">
    <location>
        <begin position="580"/>
        <end position="615"/>
    </location>
</feature>
<protein>
    <submittedName>
        <fullName evidence="2">Uncharacterized protein</fullName>
    </submittedName>
</protein>
<dbReference type="EMBL" id="CAMPGE010017866">
    <property type="protein sequence ID" value="CAI2376315.1"/>
    <property type="molecule type" value="Genomic_DNA"/>
</dbReference>